<name>A0ABV2PLG8_9BACI</name>
<accession>A0ABV2PLG8</accession>
<comment type="caution">
    <text evidence="1">The sequence shown here is derived from an EMBL/GenBank/DDBJ whole genome shotgun (WGS) entry which is preliminary data.</text>
</comment>
<proteinExistence type="predicted"/>
<dbReference type="EMBL" id="JBEPSB010000014">
    <property type="protein sequence ID" value="MET4561777.1"/>
    <property type="molecule type" value="Genomic_DNA"/>
</dbReference>
<keyword evidence="2" id="KW-1185">Reference proteome</keyword>
<evidence type="ECO:0000313" key="2">
    <source>
        <dbReference type="Proteomes" id="UP001549363"/>
    </source>
</evidence>
<dbReference type="Proteomes" id="UP001549363">
    <property type="component" value="Unassembled WGS sequence"/>
</dbReference>
<sequence length="51" mass="5883">MGTTDLRKSICKKIKAKSVFETGYCKESKYQYVKISEASMYVAEIEKIKVK</sequence>
<evidence type="ECO:0000313" key="1">
    <source>
        <dbReference type="EMBL" id="MET4561777.1"/>
    </source>
</evidence>
<organism evidence="1 2">
    <name type="scientific">Lysinibacillus parviboronicapiens</name>
    <dbReference type="NCBI Taxonomy" id="436516"/>
    <lineage>
        <taxon>Bacteria</taxon>
        <taxon>Bacillati</taxon>
        <taxon>Bacillota</taxon>
        <taxon>Bacilli</taxon>
        <taxon>Bacillales</taxon>
        <taxon>Bacillaceae</taxon>
        <taxon>Lysinibacillus</taxon>
    </lineage>
</organism>
<gene>
    <name evidence="1" type="ORF">ABIA69_002947</name>
</gene>
<reference evidence="1 2" key="1">
    <citation type="submission" date="2024-06" db="EMBL/GenBank/DDBJ databases">
        <title>Sorghum-associated microbial communities from plants grown in Nebraska, USA.</title>
        <authorList>
            <person name="Schachtman D."/>
        </authorList>
    </citation>
    <scope>NUCLEOTIDE SEQUENCE [LARGE SCALE GENOMIC DNA]</scope>
    <source>
        <strain evidence="1 2">736</strain>
    </source>
</reference>
<protein>
    <submittedName>
        <fullName evidence="1">Uncharacterized protein</fullName>
    </submittedName>
</protein>